<accession>A0A0F9J1Q0</accession>
<name>A0A0F9J1Q0_9ZZZZ</name>
<evidence type="ECO:0000313" key="1">
    <source>
        <dbReference type="EMBL" id="KKM63574.1"/>
    </source>
</evidence>
<comment type="caution">
    <text evidence="1">The sequence shown here is derived from an EMBL/GenBank/DDBJ whole genome shotgun (WGS) entry which is preliminary data.</text>
</comment>
<reference evidence="1" key="1">
    <citation type="journal article" date="2015" name="Nature">
        <title>Complex archaea that bridge the gap between prokaryotes and eukaryotes.</title>
        <authorList>
            <person name="Spang A."/>
            <person name="Saw J.H."/>
            <person name="Jorgensen S.L."/>
            <person name="Zaremba-Niedzwiedzka K."/>
            <person name="Martijn J."/>
            <person name="Lind A.E."/>
            <person name="van Eijk R."/>
            <person name="Schleper C."/>
            <person name="Guy L."/>
            <person name="Ettema T.J."/>
        </authorList>
    </citation>
    <scope>NUCLEOTIDE SEQUENCE</scope>
</reference>
<organism evidence="1">
    <name type="scientific">marine sediment metagenome</name>
    <dbReference type="NCBI Taxonomy" id="412755"/>
    <lineage>
        <taxon>unclassified sequences</taxon>
        <taxon>metagenomes</taxon>
        <taxon>ecological metagenomes</taxon>
    </lineage>
</organism>
<gene>
    <name evidence="1" type="ORF">LCGC14_1510190</name>
</gene>
<protein>
    <submittedName>
        <fullName evidence="1">Uncharacterized protein</fullName>
    </submittedName>
</protein>
<dbReference type="AlphaFoldDB" id="A0A0F9J1Q0"/>
<proteinExistence type="predicted"/>
<dbReference type="EMBL" id="LAZR01011072">
    <property type="protein sequence ID" value="KKM63574.1"/>
    <property type="molecule type" value="Genomic_DNA"/>
</dbReference>
<sequence length="51" mass="5893">MSDFDCVVQEQAEEFARARYGCRLELLRDEIQTELCSEAADYICENTIGEE</sequence>